<accession>A0A8H9MVI9</accession>
<protein>
    <submittedName>
        <fullName evidence="1">Uncharacterized protein</fullName>
    </submittedName>
</protein>
<sequence>MTQVGRRLLIRRWVTRPLVGLQIPRFPQEEASLLVSLNLEWLLLRFRKQERNVIRKDGLVPHTHIQKPKHKKDHI</sequence>
<proteinExistence type="predicted"/>
<reference evidence="1" key="2">
    <citation type="submission" date="2019-01" db="EMBL/GenBank/DDBJ databases">
        <authorList>
            <consortium name="NCBI Pathogen Detection Project"/>
        </authorList>
    </citation>
    <scope>NUCLEOTIDE SEQUENCE</scope>
    <source>
        <strain evidence="1">BCW_3452</strain>
    </source>
</reference>
<dbReference type="EMBL" id="DACRBY010000001">
    <property type="protein sequence ID" value="HAS8538452.1"/>
    <property type="molecule type" value="Genomic_DNA"/>
</dbReference>
<evidence type="ECO:0000313" key="1">
    <source>
        <dbReference type="EMBL" id="HAS8538452.1"/>
    </source>
</evidence>
<dbReference type="AlphaFoldDB" id="A0A8H9MVI9"/>
<gene>
    <name evidence="1" type="ORF">I7730_01400</name>
</gene>
<dbReference type="Proteomes" id="UP000863257">
    <property type="component" value="Unassembled WGS sequence"/>
</dbReference>
<comment type="caution">
    <text evidence="1">The sequence shown here is derived from an EMBL/GenBank/DDBJ whole genome shotgun (WGS) entry which is preliminary data.</text>
</comment>
<name>A0A8H9MVI9_VIBVL</name>
<reference evidence="1" key="1">
    <citation type="journal article" date="2018" name="Genome Biol.">
        <title>SKESA: strategic k-mer extension for scrupulous assemblies.</title>
        <authorList>
            <person name="Souvorov A."/>
            <person name="Agarwala R."/>
            <person name="Lipman D.J."/>
        </authorList>
    </citation>
    <scope>NUCLEOTIDE SEQUENCE</scope>
    <source>
        <strain evidence="1">BCW_3452</strain>
    </source>
</reference>
<organism evidence="1">
    <name type="scientific">Vibrio vulnificus</name>
    <dbReference type="NCBI Taxonomy" id="672"/>
    <lineage>
        <taxon>Bacteria</taxon>
        <taxon>Pseudomonadati</taxon>
        <taxon>Pseudomonadota</taxon>
        <taxon>Gammaproteobacteria</taxon>
        <taxon>Vibrionales</taxon>
        <taxon>Vibrionaceae</taxon>
        <taxon>Vibrio</taxon>
    </lineage>
</organism>